<reference evidence="2 3" key="1">
    <citation type="journal article" date="2018" name="Antonie Van Leeuwenhoek">
        <title>Larkinella terrae sp. nov., isolated from soil on Jeju Island, South Korea.</title>
        <authorList>
            <person name="Ten L.N."/>
            <person name="Jeon J."/>
            <person name="Park S.J."/>
            <person name="Park S."/>
            <person name="Lee S.Y."/>
            <person name="Kim M.K."/>
            <person name="Jung H.Y."/>
        </authorList>
    </citation>
    <scope>NUCLEOTIDE SEQUENCE [LARGE SCALE GENOMIC DNA]</scope>
    <source>
        <strain evidence="2 3">KCTC 52001</strain>
    </source>
</reference>
<dbReference type="GO" id="GO:0004668">
    <property type="term" value="F:protein-arginine deiminase activity"/>
    <property type="evidence" value="ECO:0007669"/>
    <property type="project" value="InterPro"/>
</dbReference>
<dbReference type="OrthoDB" id="9808013at2"/>
<dbReference type="InterPro" id="IPR007466">
    <property type="entry name" value="Peptidyl-Arg-deiminase_porph"/>
</dbReference>
<dbReference type="EMBL" id="WJXZ01000014">
    <property type="protein sequence ID" value="MRS65133.1"/>
    <property type="molecule type" value="Genomic_DNA"/>
</dbReference>
<dbReference type="Pfam" id="PF04371">
    <property type="entry name" value="PAD_porph"/>
    <property type="match status" value="1"/>
</dbReference>
<name>A0A7K0ETJ1_9BACT</name>
<dbReference type="RefSeq" id="WP_154178413.1">
    <property type="nucleotide sequence ID" value="NZ_WJXZ01000014.1"/>
</dbReference>
<accession>A0A7K0ETJ1</accession>
<keyword evidence="3" id="KW-1185">Reference proteome</keyword>
<dbReference type="Gene3D" id="3.75.10.10">
    <property type="entry name" value="L-arginine/glycine Amidinotransferase, Chain A"/>
    <property type="match status" value="1"/>
</dbReference>
<proteinExistence type="predicted"/>
<comment type="caution">
    <text evidence="2">The sequence shown here is derived from an EMBL/GenBank/DDBJ whole genome shotgun (WGS) entry which is preliminary data.</text>
</comment>
<evidence type="ECO:0000313" key="3">
    <source>
        <dbReference type="Proteomes" id="UP000441754"/>
    </source>
</evidence>
<sequence>MNIQSQHHTANSHFVPAQNGFFFPAEWHPHVATWLSWPHTEASWSNARQELMFPAYIEFIQAISESEHVCINAHNETVIQTAKMRLLVAGVDLSNITLLPNPTNDSWCRDHGPAFLINPISKEKIIVNWEYNAWGNKYPPYDRDQLIPVEIAHYRQLPYVNPGIVMEGGSVEFNGKGTVLTSRACLLNQNRNSHLTQAQIEHYLCEYYGVQQVLWVEEGIVGDDTDGHIDDTVRFVNEDTVVVATETNPNDENYPFLEEIHREVKDMRLINGKQLNIIELPMPDPVISEGQRLPASYANFYITNGSIIVPTFRCSKDQTAIDILESCFPTRKVVGIDATEIVWGLGTFHCLSQQEPAIEE</sequence>
<protein>
    <submittedName>
        <fullName evidence="2">Agmatine deiminase family protein</fullName>
    </submittedName>
</protein>
<dbReference type="GO" id="GO:0047632">
    <property type="term" value="F:agmatine deiminase activity"/>
    <property type="evidence" value="ECO:0007669"/>
    <property type="project" value="TreeGrafter"/>
</dbReference>
<keyword evidence="1" id="KW-0378">Hydrolase</keyword>
<dbReference type="AlphaFoldDB" id="A0A7K0ETJ1"/>
<gene>
    <name evidence="2" type="ORF">GJJ30_27795</name>
</gene>
<evidence type="ECO:0000313" key="2">
    <source>
        <dbReference type="EMBL" id="MRS65133.1"/>
    </source>
</evidence>
<dbReference type="PANTHER" id="PTHR31377:SF0">
    <property type="entry name" value="AGMATINE DEIMINASE-RELATED"/>
    <property type="match status" value="1"/>
</dbReference>
<organism evidence="2 3">
    <name type="scientific">Larkinella terrae</name>
    <dbReference type="NCBI Taxonomy" id="2025311"/>
    <lineage>
        <taxon>Bacteria</taxon>
        <taxon>Pseudomonadati</taxon>
        <taxon>Bacteroidota</taxon>
        <taxon>Cytophagia</taxon>
        <taxon>Cytophagales</taxon>
        <taxon>Spirosomataceae</taxon>
        <taxon>Larkinella</taxon>
    </lineage>
</organism>
<dbReference type="SUPFAM" id="SSF55909">
    <property type="entry name" value="Pentein"/>
    <property type="match status" value="1"/>
</dbReference>
<dbReference type="Proteomes" id="UP000441754">
    <property type="component" value="Unassembled WGS sequence"/>
</dbReference>
<dbReference type="GO" id="GO:0009446">
    <property type="term" value="P:putrescine biosynthetic process"/>
    <property type="evidence" value="ECO:0007669"/>
    <property type="project" value="InterPro"/>
</dbReference>
<evidence type="ECO:0000256" key="1">
    <source>
        <dbReference type="ARBA" id="ARBA00022801"/>
    </source>
</evidence>
<dbReference type="PANTHER" id="PTHR31377">
    <property type="entry name" value="AGMATINE DEIMINASE-RELATED"/>
    <property type="match status" value="1"/>
</dbReference>